<dbReference type="PANTHER" id="PTHR10992:SF1032">
    <property type="entry name" value="METHYLESTERASE 17"/>
    <property type="match status" value="1"/>
</dbReference>
<protein>
    <submittedName>
        <fullName evidence="2">Alpha/beta fold hydrolase</fullName>
    </submittedName>
</protein>
<evidence type="ECO:0000259" key="1">
    <source>
        <dbReference type="Pfam" id="PF12697"/>
    </source>
</evidence>
<keyword evidence="3" id="KW-1185">Reference proteome</keyword>
<dbReference type="Gene3D" id="3.40.50.1820">
    <property type="entry name" value="alpha/beta hydrolase"/>
    <property type="match status" value="1"/>
</dbReference>
<keyword evidence="2" id="KW-0378">Hydrolase</keyword>
<feature type="domain" description="AB hydrolase-1" evidence="1">
    <location>
        <begin position="4"/>
        <end position="230"/>
    </location>
</feature>
<dbReference type="PANTHER" id="PTHR10992">
    <property type="entry name" value="METHYLESTERASE FAMILY MEMBER"/>
    <property type="match status" value="1"/>
</dbReference>
<gene>
    <name evidence="2" type="ORF">ABUH87_15800</name>
</gene>
<name>A0ABV3RFM8_9SPHN</name>
<proteinExistence type="predicted"/>
<dbReference type="SUPFAM" id="SSF53474">
    <property type="entry name" value="alpha/beta-Hydrolases"/>
    <property type="match status" value="1"/>
</dbReference>
<dbReference type="EMBL" id="JBFNXR010000052">
    <property type="protein sequence ID" value="MEW9856603.1"/>
    <property type="molecule type" value="Genomic_DNA"/>
</dbReference>
<evidence type="ECO:0000313" key="3">
    <source>
        <dbReference type="Proteomes" id="UP001556118"/>
    </source>
</evidence>
<sequence length="238" mass="25750">MTTFLLVHGGGHGGWCWKPVVRLLRKAGHEVYAPTLSGLADRAHLLSPQLGLDTHIADIAGLMEYEDLTEIVLVGHSYGGMVITGAADRAIERVARLVYLDAAIPQDGEALVDVSPGLLALAGATREVDGVELGLWPDAAAAAIYGLAGCPYEEWAMARLTPHPWKSLVDRLVLRDAERVRGLPRAIINCAGTLKKRPEALLHRWNDAQHVRQIDTGHDLMLSEPEKVAEMLIEAALG</sequence>
<dbReference type="RefSeq" id="WP_367775064.1">
    <property type="nucleotide sequence ID" value="NZ_JBFNXR010000052.1"/>
</dbReference>
<comment type="caution">
    <text evidence="2">The sequence shown here is derived from an EMBL/GenBank/DDBJ whole genome shotgun (WGS) entry which is preliminary data.</text>
</comment>
<dbReference type="GO" id="GO:0016787">
    <property type="term" value="F:hydrolase activity"/>
    <property type="evidence" value="ECO:0007669"/>
    <property type="project" value="UniProtKB-KW"/>
</dbReference>
<evidence type="ECO:0000313" key="2">
    <source>
        <dbReference type="EMBL" id="MEW9856603.1"/>
    </source>
</evidence>
<dbReference type="InterPro" id="IPR000073">
    <property type="entry name" value="AB_hydrolase_1"/>
</dbReference>
<dbReference type="Proteomes" id="UP001556118">
    <property type="component" value="Unassembled WGS sequence"/>
</dbReference>
<dbReference type="Pfam" id="PF12697">
    <property type="entry name" value="Abhydrolase_6"/>
    <property type="match status" value="1"/>
</dbReference>
<accession>A0ABV3RFM8</accession>
<reference evidence="2 3" key="1">
    <citation type="submission" date="2024-06" db="EMBL/GenBank/DDBJ databases">
        <title>Novosphingobium rhizovicinus M1R2S20.</title>
        <authorList>
            <person name="Sun J.-Q."/>
        </authorList>
    </citation>
    <scope>NUCLEOTIDE SEQUENCE [LARGE SCALE GENOMIC DNA]</scope>
    <source>
        <strain evidence="2 3">M1R2S20</strain>
    </source>
</reference>
<organism evidence="2 3">
    <name type="scientific">Novosphingobium rhizovicinum</name>
    <dbReference type="NCBI Taxonomy" id="3228928"/>
    <lineage>
        <taxon>Bacteria</taxon>
        <taxon>Pseudomonadati</taxon>
        <taxon>Pseudomonadota</taxon>
        <taxon>Alphaproteobacteria</taxon>
        <taxon>Sphingomonadales</taxon>
        <taxon>Sphingomonadaceae</taxon>
        <taxon>Novosphingobium</taxon>
    </lineage>
</organism>
<dbReference type="InterPro" id="IPR029058">
    <property type="entry name" value="AB_hydrolase_fold"/>
</dbReference>
<dbReference type="InterPro" id="IPR045889">
    <property type="entry name" value="MES/HNL"/>
</dbReference>